<dbReference type="InterPro" id="IPR000090">
    <property type="entry name" value="Flg_Motor_Flig"/>
</dbReference>
<evidence type="ECO:0000256" key="3">
    <source>
        <dbReference type="ARBA" id="ARBA00010299"/>
    </source>
</evidence>
<evidence type="ECO:0000259" key="12">
    <source>
        <dbReference type="Pfam" id="PF01706"/>
    </source>
</evidence>
<dbReference type="AlphaFoldDB" id="A0A023D9J9"/>
<keyword evidence="5 11" id="KW-1003">Cell membrane</keyword>
<dbReference type="GO" id="GO:0003774">
    <property type="term" value="F:cytoskeletal motor activity"/>
    <property type="evidence" value="ECO:0007669"/>
    <property type="project" value="InterPro"/>
</dbReference>
<dbReference type="GO" id="GO:0005886">
    <property type="term" value="C:plasma membrane"/>
    <property type="evidence" value="ECO:0007669"/>
    <property type="project" value="UniProtKB-SubCell"/>
</dbReference>
<reference evidence="16" key="1">
    <citation type="journal article" date="2014" name="FEMS Microbiol. Lett.">
        <title>Draft Genomic DNA Sequence of the Facultatively Methylotrophic Bacterium Acidomonas methanolica type strain MB58.</title>
        <authorList>
            <person name="Higashiura N."/>
            <person name="Hadano H."/>
            <person name="Hirakawa H."/>
            <person name="Matsutani M."/>
            <person name="Takabe S."/>
            <person name="Matsushita K."/>
            <person name="Azuma Y."/>
        </authorList>
    </citation>
    <scope>NUCLEOTIDE SEQUENCE [LARGE SCALE GENOMIC DNA]</scope>
    <source>
        <strain evidence="16">MB58</strain>
    </source>
</reference>
<feature type="domain" description="Flagellar motor switch protein FliG N-terminal" evidence="14">
    <location>
        <begin position="5"/>
        <end position="107"/>
    </location>
</feature>
<dbReference type="RefSeq" id="WP_042061368.1">
    <property type="nucleotide sequence ID" value="NZ_BAND01000128.1"/>
</dbReference>
<dbReference type="PANTHER" id="PTHR30534:SF0">
    <property type="entry name" value="FLAGELLAR MOTOR SWITCH PROTEIN FLIG"/>
    <property type="match status" value="1"/>
</dbReference>
<evidence type="ECO:0000256" key="11">
    <source>
        <dbReference type="PIRNR" id="PIRNR003161"/>
    </source>
</evidence>
<keyword evidence="15" id="KW-0966">Cell projection</keyword>
<sequence>MSYIKISGKQKAAIFLLALGEENSAPLLKELNEDELKEISRSIANLGEIKADLVDEVCKEFLNAARYTNNMIGNVNSAERFLKEAVPANVANQIMEEIRGPSGHTMWKKLGNISDVMLANYLVNEHPQTVCVILGRIPTEQSARVLALFPQKFALEVIDRIIHMESVPQKVIQSLEDTLCKEFMRNTISFQKNDSYGKMAEIFNTMERKHENRLLESLKEYSSDDAEKIKFLMFTFDDLKLLDEEDMALVISKVDRLELACALKGCSNDLRDQFFKCMSERSGKILKEEMMAMGAVKVKDMENAQANVVNIAKKMIEEGEIDELYSESSDEVIS</sequence>
<dbReference type="PANTHER" id="PTHR30534">
    <property type="entry name" value="FLAGELLAR MOTOR SWITCH PROTEIN FLIG"/>
    <property type="match status" value="1"/>
</dbReference>
<keyword evidence="11" id="KW-0997">Cell inner membrane</keyword>
<evidence type="ECO:0000256" key="4">
    <source>
        <dbReference type="ARBA" id="ARBA00021870"/>
    </source>
</evidence>
<keyword evidence="6 11" id="KW-0145">Chemotaxis</keyword>
<keyword evidence="7 11" id="KW-0283">Flagellar rotation</keyword>
<dbReference type="Gene3D" id="1.10.220.30">
    <property type="match status" value="3"/>
</dbReference>
<keyword evidence="15" id="KW-0969">Cilium</keyword>
<evidence type="ECO:0000256" key="6">
    <source>
        <dbReference type="ARBA" id="ARBA00022500"/>
    </source>
</evidence>
<dbReference type="InterPro" id="IPR032779">
    <property type="entry name" value="FliG_M"/>
</dbReference>
<evidence type="ECO:0000259" key="13">
    <source>
        <dbReference type="Pfam" id="PF14841"/>
    </source>
</evidence>
<dbReference type="InterPro" id="IPR023087">
    <property type="entry name" value="Flg_Motor_Flig_C"/>
</dbReference>
<keyword evidence="9 11" id="KW-0975">Bacterial flagellum</keyword>
<evidence type="ECO:0000256" key="10">
    <source>
        <dbReference type="ARBA" id="ARBA00025598"/>
    </source>
</evidence>
<dbReference type="InterPro" id="IPR011002">
    <property type="entry name" value="FliG_a-hlx"/>
</dbReference>
<feature type="domain" description="Flagellar motor switch protein FliG C-terminal" evidence="12">
    <location>
        <begin position="216"/>
        <end position="321"/>
    </location>
</feature>
<evidence type="ECO:0000256" key="7">
    <source>
        <dbReference type="ARBA" id="ARBA00022779"/>
    </source>
</evidence>
<comment type="function">
    <text evidence="10 11">FliG is one of three proteins (FliG, FliN, FliM) that forms the rotor-mounted switch complex (C ring), located at the base of the basal body. This complex interacts with the CheY and CheZ chemotaxis proteins, in addition to contacting components of the motor that determine the direction of flagellar rotation.</text>
</comment>
<evidence type="ECO:0000259" key="14">
    <source>
        <dbReference type="Pfam" id="PF14842"/>
    </source>
</evidence>
<dbReference type="GO" id="GO:0071973">
    <property type="term" value="P:bacterial-type flagellum-dependent cell motility"/>
    <property type="evidence" value="ECO:0007669"/>
    <property type="project" value="InterPro"/>
</dbReference>
<accession>A0A023D9J9</accession>
<dbReference type="OrthoDB" id="9780302at2"/>
<keyword evidence="16" id="KW-1185">Reference proteome</keyword>
<dbReference type="Pfam" id="PF14842">
    <property type="entry name" value="FliG_N"/>
    <property type="match status" value="1"/>
</dbReference>
<dbReference type="GO" id="GO:0009425">
    <property type="term" value="C:bacterial-type flagellum basal body"/>
    <property type="evidence" value="ECO:0007669"/>
    <property type="project" value="UniProtKB-SubCell"/>
</dbReference>
<proteinExistence type="inferred from homology"/>
<evidence type="ECO:0000313" key="16">
    <source>
        <dbReference type="Proteomes" id="UP000019760"/>
    </source>
</evidence>
<comment type="similarity">
    <text evidence="3 11">Belongs to the FliG family.</text>
</comment>
<dbReference type="GO" id="GO:0006935">
    <property type="term" value="P:chemotaxis"/>
    <property type="evidence" value="ECO:0007669"/>
    <property type="project" value="UniProtKB-KW"/>
</dbReference>
<dbReference type="SUPFAM" id="SSF48029">
    <property type="entry name" value="FliG"/>
    <property type="match status" value="2"/>
</dbReference>
<evidence type="ECO:0000313" key="15">
    <source>
        <dbReference type="EMBL" id="GAJ30380.1"/>
    </source>
</evidence>
<organism evidence="15 16">
    <name type="scientific">Acidomonas methanolica NBRC 104435</name>
    <dbReference type="NCBI Taxonomy" id="1231351"/>
    <lineage>
        <taxon>Bacteria</taxon>
        <taxon>Pseudomonadati</taxon>
        <taxon>Pseudomonadota</taxon>
        <taxon>Alphaproteobacteria</taxon>
        <taxon>Acetobacterales</taxon>
        <taxon>Acetobacteraceae</taxon>
        <taxon>Acidomonas</taxon>
    </lineage>
</organism>
<comment type="subcellular location">
    <subcellularLocation>
        <location evidence="1 11">Bacterial flagellum basal body</location>
    </subcellularLocation>
    <subcellularLocation>
        <location evidence="11">Cell inner membrane</location>
        <topology evidence="11">Peripheral membrane protein</topology>
        <orientation evidence="11">Cytoplasmic side</orientation>
    </subcellularLocation>
    <subcellularLocation>
        <location evidence="2">Cell membrane</location>
        <topology evidence="2">Peripheral membrane protein</topology>
        <orientation evidence="2">Cytoplasmic side</orientation>
    </subcellularLocation>
</comment>
<evidence type="ECO:0000256" key="9">
    <source>
        <dbReference type="ARBA" id="ARBA00023143"/>
    </source>
</evidence>
<keyword evidence="15" id="KW-0282">Flagellum</keyword>
<evidence type="ECO:0000256" key="2">
    <source>
        <dbReference type="ARBA" id="ARBA00004413"/>
    </source>
</evidence>
<comment type="caution">
    <text evidence="15">The sequence shown here is derived from an EMBL/GenBank/DDBJ whole genome shotgun (WGS) entry which is preliminary data.</text>
</comment>
<protein>
    <recommendedName>
        <fullName evidence="4 11">Flagellar motor switch protein FliG</fullName>
    </recommendedName>
</protein>
<gene>
    <name evidence="15" type="ORF">Amme_129_004</name>
</gene>
<dbReference type="PIRSF" id="PIRSF003161">
    <property type="entry name" value="FliG"/>
    <property type="match status" value="1"/>
</dbReference>
<reference evidence="15 16" key="2">
    <citation type="journal article" date="2014" name="FEMS Microbiol. Lett.">
        <title>Draft genomic DNA sequence of the facultatively methylotrophic bacterium Acidomonas methanolica type strain MB58.</title>
        <authorList>
            <person name="Higashiura N."/>
            <person name="Hadano H."/>
            <person name="Hirakawa H."/>
            <person name="Matsutani M."/>
            <person name="Takabe S."/>
            <person name="Matsushita K."/>
            <person name="Azuma Y."/>
        </authorList>
    </citation>
    <scope>NUCLEOTIDE SEQUENCE [LARGE SCALE GENOMIC DNA]</scope>
    <source>
        <strain evidence="15 16">MB58</strain>
    </source>
</reference>
<dbReference type="EMBL" id="BAND01000128">
    <property type="protein sequence ID" value="GAJ30380.1"/>
    <property type="molecule type" value="Genomic_DNA"/>
</dbReference>
<dbReference type="Proteomes" id="UP000019760">
    <property type="component" value="Unassembled WGS sequence"/>
</dbReference>
<evidence type="ECO:0000256" key="8">
    <source>
        <dbReference type="ARBA" id="ARBA00023136"/>
    </source>
</evidence>
<feature type="domain" description="Flagellar motor switch protein FliG middle" evidence="13">
    <location>
        <begin position="118"/>
        <end position="186"/>
    </location>
</feature>
<dbReference type="InterPro" id="IPR028263">
    <property type="entry name" value="FliG_N"/>
</dbReference>
<keyword evidence="8 11" id="KW-0472">Membrane</keyword>
<evidence type="ECO:0000256" key="5">
    <source>
        <dbReference type="ARBA" id="ARBA00022475"/>
    </source>
</evidence>
<dbReference type="Pfam" id="PF01706">
    <property type="entry name" value="FliG_C"/>
    <property type="match status" value="1"/>
</dbReference>
<dbReference type="Pfam" id="PF14841">
    <property type="entry name" value="FliG_M"/>
    <property type="match status" value="1"/>
</dbReference>
<dbReference type="PRINTS" id="PR00954">
    <property type="entry name" value="FLGMOTORFLIG"/>
</dbReference>
<evidence type="ECO:0000256" key="1">
    <source>
        <dbReference type="ARBA" id="ARBA00004117"/>
    </source>
</evidence>
<name>A0A023D9J9_ACIMT</name>